<reference evidence="1" key="1">
    <citation type="submission" date="2020-03" db="EMBL/GenBank/DDBJ databases">
        <title>The deep terrestrial virosphere.</title>
        <authorList>
            <person name="Holmfeldt K."/>
            <person name="Nilsson E."/>
            <person name="Simone D."/>
            <person name="Lopez-Fernandez M."/>
            <person name="Wu X."/>
            <person name="de Brujin I."/>
            <person name="Lundin D."/>
            <person name="Andersson A."/>
            <person name="Bertilsson S."/>
            <person name="Dopson M."/>
        </authorList>
    </citation>
    <scope>NUCLEOTIDE SEQUENCE</scope>
    <source>
        <strain evidence="2">MM415B02934</strain>
        <strain evidence="1">TM448A00389</strain>
        <strain evidence="3">TM448B00492</strain>
    </source>
</reference>
<dbReference type="EMBL" id="MT142723">
    <property type="protein sequence ID" value="QJA87646.1"/>
    <property type="molecule type" value="Genomic_DNA"/>
</dbReference>
<accession>A0A6H1ZFU9</accession>
<name>A0A6H1ZFU9_9ZZZZ</name>
<protein>
    <submittedName>
        <fullName evidence="1">Putative terminase</fullName>
    </submittedName>
</protein>
<organism evidence="1">
    <name type="scientific">viral metagenome</name>
    <dbReference type="NCBI Taxonomy" id="1070528"/>
    <lineage>
        <taxon>unclassified sequences</taxon>
        <taxon>metagenomes</taxon>
        <taxon>organismal metagenomes</taxon>
    </lineage>
</organism>
<dbReference type="InterPro" id="IPR027417">
    <property type="entry name" value="P-loop_NTPase"/>
</dbReference>
<dbReference type="EMBL" id="MT144625">
    <property type="protein sequence ID" value="QJH95666.1"/>
    <property type="molecule type" value="Genomic_DNA"/>
</dbReference>
<dbReference type="AlphaFoldDB" id="A0A6H1ZFU9"/>
<dbReference type="EMBL" id="MT144008">
    <property type="protein sequence ID" value="QJA46339.1"/>
    <property type="molecule type" value="Genomic_DNA"/>
</dbReference>
<evidence type="ECO:0000313" key="1">
    <source>
        <dbReference type="EMBL" id="QJA46339.1"/>
    </source>
</evidence>
<sequence length="495" mass="56144">MQQATNDSTKDFFNRVKYDIRYWNEVVFGDFELPWDRQWDIWESVVKYRKTVCRAGKGVGKSHIAGGRIVPWFLTTFYPSVVFTTAPTGRQVERVLWGEIRRHWKRAKVDLGGRVYEGKPLLFIDDDWYAMGFTTRKRVQGEDIGSLFQGFHSLHVLFIIDEAAAVEPDVWDMAEAVCTTEHSRILAIGNPTDANSEFAKKFKSPAPEDPGGWNKIKISVLDSPNLTAGRTVIPKLTSAEWVEDKKVSWGMGTPMWQANIEAEFPEMGIDTLIPLPFIEKALEKYRQWKSGTAEEREEIENLTKYRKKHLGVDTAREGDDLCVGYKLEGTIAERLFRLPKSKTDETVSRVGRAITDEHYDVVNIEQDPYGAAIIDMIRAQGHQVNGILPGGTANEPQKYFHKKTELAFKLRERFIEAEDIALDCEDTGGQLANYKYIYTTKAGYDVYRLEPKKDMKKRIGRSPDDGDALIFANANIGIGRGQIATAPSIAAQADW</sequence>
<dbReference type="Gene3D" id="3.40.50.300">
    <property type="entry name" value="P-loop containing nucleotide triphosphate hydrolases"/>
    <property type="match status" value="1"/>
</dbReference>
<evidence type="ECO:0000313" key="2">
    <source>
        <dbReference type="EMBL" id="QJA87646.1"/>
    </source>
</evidence>
<dbReference type="Gene3D" id="3.30.420.240">
    <property type="match status" value="1"/>
</dbReference>
<proteinExistence type="predicted"/>
<gene>
    <name evidence="2" type="ORF">MM415B02934_0009</name>
    <name evidence="1" type="ORF">TM448A00389_0002</name>
    <name evidence="3" type="ORF">TM448B00492_0025</name>
</gene>
<evidence type="ECO:0000313" key="3">
    <source>
        <dbReference type="EMBL" id="QJH95666.1"/>
    </source>
</evidence>